<dbReference type="AlphaFoldDB" id="A0A369PUF3"/>
<organism evidence="1 2">
    <name type="scientific">Pedobacter chinensis</name>
    <dbReference type="NCBI Taxonomy" id="2282421"/>
    <lineage>
        <taxon>Bacteria</taxon>
        <taxon>Pseudomonadati</taxon>
        <taxon>Bacteroidota</taxon>
        <taxon>Sphingobacteriia</taxon>
        <taxon>Sphingobacteriales</taxon>
        <taxon>Sphingobacteriaceae</taxon>
        <taxon>Pedobacter</taxon>
    </lineage>
</organism>
<proteinExistence type="predicted"/>
<sequence length="63" mass="7399">MNPVQPISKERFAILHNQPFNIPKKSVYLDIMDKMLKDMEQGLAFYRHIKAKGQDQYDFGLEA</sequence>
<comment type="caution">
    <text evidence="1">The sequence shown here is derived from an EMBL/GenBank/DDBJ whole genome shotgun (WGS) entry which is preliminary data.</text>
</comment>
<protein>
    <submittedName>
        <fullName evidence="1">Uncharacterized protein</fullName>
    </submittedName>
</protein>
<keyword evidence="2" id="KW-1185">Reference proteome</keyword>
<dbReference type="EMBL" id="QPKV01000005">
    <property type="protein sequence ID" value="RDC55912.1"/>
    <property type="molecule type" value="Genomic_DNA"/>
</dbReference>
<reference evidence="1 2" key="1">
    <citation type="submission" date="2018-07" db="EMBL/GenBank/DDBJ databases">
        <title>Pedobacter sp. nov., isolated from soil.</title>
        <authorList>
            <person name="Zhou L.Y."/>
            <person name="Du Z.J."/>
        </authorList>
    </citation>
    <scope>NUCLEOTIDE SEQUENCE [LARGE SCALE GENOMIC DNA]</scope>
    <source>
        <strain evidence="1 2">JDX94</strain>
    </source>
</reference>
<dbReference type="Proteomes" id="UP000253961">
    <property type="component" value="Unassembled WGS sequence"/>
</dbReference>
<name>A0A369PUF3_9SPHI</name>
<gene>
    <name evidence="1" type="ORF">DU508_13665</name>
</gene>
<evidence type="ECO:0000313" key="2">
    <source>
        <dbReference type="Proteomes" id="UP000253961"/>
    </source>
</evidence>
<evidence type="ECO:0000313" key="1">
    <source>
        <dbReference type="EMBL" id="RDC55912.1"/>
    </source>
</evidence>
<accession>A0A369PUF3</accession>